<dbReference type="AlphaFoldDB" id="A0A8J2YW19"/>
<protein>
    <submittedName>
        <fullName evidence="1">Uncharacterized protein</fullName>
    </submittedName>
</protein>
<reference evidence="1" key="1">
    <citation type="journal article" date="2014" name="Int. J. Syst. Evol. Microbiol.">
        <title>Complete genome sequence of Corynebacterium casei LMG S-19264T (=DSM 44701T), isolated from a smear-ripened cheese.</title>
        <authorList>
            <consortium name="US DOE Joint Genome Institute (JGI-PGF)"/>
            <person name="Walter F."/>
            <person name="Albersmeier A."/>
            <person name="Kalinowski J."/>
            <person name="Ruckert C."/>
        </authorList>
    </citation>
    <scope>NUCLEOTIDE SEQUENCE</scope>
    <source>
        <strain evidence="1">CGMCC 1.15725</strain>
    </source>
</reference>
<gene>
    <name evidence="1" type="ORF">GCM10011611_36120</name>
</gene>
<reference evidence="1" key="2">
    <citation type="submission" date="2020-09" db="EMBL/GenBank/DDBJ databases">
        <authorList>
            <person name="Sun Q."/>
            <person name="Zhou Y."/>
        </authorList>
    </citation>
    <scope>NUCLEOTIDE SEQUENCE</scope>
    <source>
        <strain evidence="1">CGMCC 1.15725</strain>
    </source>
</reference>
<sequence length="269" mass="30027">MPRRHRPAEASRFEPPPGFVQSRRRNMGSHFSAVWHPGTGAQWWAARVSFDQFKALDQKHFDDGLRLSALQVDSDGNHSAVWRTGMGAQHWQTGMTRRELKVLDNQLFASSQRLVRVDTINGIDSNDGWYAVWRPGTGAQCWRTGLTAEEFEQQDAEFFVGGLRLCHMRHDARGSGKFLGLWRPGTGAQHWLAQNPVDLAQFARMNAQHEVAGERLVALPHHGLNAIWRSGSGPAPFVFATDLASFKAADAELFNRGFRLAHFSTGAAA</sequence>
<dbReference type="Proteomes" id="UP000646365">
    <property type="component" value="Unassembled WGS sequence"/>
</dbReference>
<name>A0A8J2YW19_9PROT</name>
<dbReference type="EMBL" id="BMJQ01000009">
    <property type="protein sequence ID" value="GGF26870.1"/>
    <property type="molecule type" value="Genomic_DNA"/>
</dbReference>
<accession>A0A8J2YW19</accession>
<evidence type="ECO:0000313" key="2">
    <source>
        <dbReference type="Proteomes" id="UP000646365"/>
    </source>
</evidence>
<organism evidence="1 2">
    <name type="scientific">Aliidongia dinghuensis</name>
    <dbReference type="NCBI Taxonomy" id="1867774"/>
    <lineage>
        <taxon>Bacteria</taxon>
        <taxon>Pseudomonadati</taxon>
        <taxon>Pseudomonadota</taxon>
        <taxon>Alphaproteobacteria</taxon>
        <taxon>Rhodospirillales</taxon>
        <taxon>Dongiaceae</taxon>
        <taxon>Aliidongia</taxon>
    </lineage>
</organism>
<keyword evidence="2" id="KW-1185">Reference proteome</keyword>
<comment type="caution">
    <text evidence="1">The sequence shown here is derived from an EMBL/GenBank/DDBJ whole genome shotgun (WGS) entry which is preliminary data.</text>
</comment>
<evidence type="ECO:0000313" key="1">
    <source>
        <dbReference type="EMBL" id="GGF26870.1"/>
    </source>
</evidence>
<proteinExistence type="predicted"/>